<evidence type="ECO:0000313" key="3">
    <source>
        <dbReference type="Proteomes" id="UP000265618"/>
    </source>
</evidence>
<evidence type="ECO:0000256" key="1">
    <source>
        <dbReference type="SAM" id="Phobius"/>
    </source>
</evidence>
<keyword evidence="3" id="KW-1185">Reference proteome</keyword>
<gene>
    <name evidence="2" type="ORF">KIPB_012787</name>
</gene>
<keyword evidence="1" id="KW-0472">Membrane</keyword>
<feature type="transmembrane region" description="Helical" evidence="1">
    <location>
        <begin position="35"/>
        <end position="58"/>
    </location>
</feature>
<dbReference type="Proteomes" id="UP000265618">
    <property type="component" value="Unassembled WGS sequence"/>
</dbReference>
<comment type="caution">
    <text evidence="2">The sequence shown here is derived from an EMBL/GenBank/DDBJ whole genome shotgun (WGS) entry which is preliminary data.</text>
</comment>
<reference evidence="2 3" key="1">
    <citation type="journal article" date="2018" name="PLoS ONE">
        <title>The draft genome of Kipferlia bialata reveals reductive genome evolution in fornicate parasites.</title>
        <authorList>
            <person name="Tanifuji G."/>
            <person name="Takabayashi S."/>
            <person name="Kume K."/>
            <person name="Takagi M."/>
            <person name="Nakayama T."/>
            <person name="Kamikawa R."/>
            <person name="Inagaki Y."/>
            <person name="Hashimoto T."/>
        </authorList>
    </citation>
    <scope>NUCLEOTIDE SEQUENCE [LARGE SCALE GENOMIC DNA]</scope>
    <source>
        <strain evidence="2">NY0173</strain>
    </source>
</reference>
<evidence type="ECO:0000313" key="2">
    <source>
        <dbReference type="EMBL" id="GIQ90120.1"/>
    </source>
</evidence>
<organism evidence="2 3">
    <name type="scientific">Kipferlia bialata</name>
    <dbReference type="NCBI Taxonomy" id="797122"/>
    <lineage>
        <taxon>Eukaryota</taxon>
        <taxon>Metamonada</taxon>
        <taxon>Carpediemonas-like organisms</taxon>
        <taxon>Kipferlia</taxon>
    </lineage>
</organism>
<name>A0A9K3GPN9_9EUKA</name>
<accession>A0A9K3GPN9</accession>
<keyword evidence="1" id="KW-1133">Transmembrane helix</keyword>
<keyword evidence="1" id="KW-0812">Transmembrane</keyword>
<protein>
    <submittedName>
        <fullName evidence="2">Uncharacterized protein</fullName>
    </submittedName>
</protein>
<dbReference type="AlphaFoldDB" id="A0A9K3GPN9"/>
<dbReference type="EMBL" id="BDIP01005785">
    <property type="protein sequence ID" value="GIQ90120.1"/>
    <property type="molecule type" value="Genomic_DNA"/>
</dbReference>
<feature type="non-terminal residue" evidence="2">
    <location>
        <position position="1"/>
    </location>
</feature>
<proteinExistence type="predicted"/>
<feature type="transmembrane region" description="Helical" evidence="1">
    <location>
        <begin position="6"/>
        <end position="28"/>
    </location>
</feature>
<sequence length="62" mass="6606">ILALFISFLLGTPLACWVALILCLISAVNAPQPRFLFLGLAVLSLVMAHAGFSITSVFKGQM</sequence>